<dbReference type="RefSeq" id="WP_115469071.1">
    <property type="nucleotide sequence ID" value="NZ_QKRA01000009.1"/>
</dbReference>
<evidence type="ECO:0000256" key="2">
    <source>
        <dbReference type="ARBA" id="ARBA00023125"/>
    </source>
</evidence>
<accession>A0A370U5Q3</accession>
<evidence type="ECO:0000259" key="5">
    <source>
        <dbReference type="PROSITE" id="PS51898"/>
    </source>
</evidence>
<comment type="caution">
    <text evidence="7">The sequence shown here is derived from an EMBL/GenBank/DDBJ whole genome shotgun (WGS) entry which is preliminary data.</text>
</comment>
<dbReference type="EMBL" id="QKRA01000009">
    <property type="protein sequence ID" value="RDL43120.1"/>
    <property type="molecule type" value="Genomic_DNA"/>
</dbReference>
<evidence type="ECO:0000313" key="7">
    <source>
        <dbReference type="EMBL" id="RDL43120.1"/>
    </source>
</evidence>
<dbReference type="CDD" id="cd00397">
    <property type="entry name" value="DNA_BRE_C"/>
    <property type="match status" value="1"/>
</dbReference>
<evidence type="ECO:0000259" key="6">
    <source>
        <dbReference type="PROSITE" id="PS51900"/>
    </source>
</evidence>
<evidence type="ECO:0000256" key="1">
    <source>
        <dbReference type="ARBA" id="ARBA00022908"/>
    </source>
</evidence>
<organism evidence="7 8">
    <name type="scientific">Marinomonas piezotolerans</name>
    <dbReference type="NCBI Taxonomy" id="2213058"/>
    <lineage>
        <taxon>Bacteria</taxon>
        <taxon>Pseudomonadati</taxon>
        <taxon>Pseudomonadota</taxon>
        <taxon>Gammaproteobacteria</taxon>
        <taxon>Oceanospirillales</taxon>
        <taxon>Oceanospirillaceae</taxon>
        <taxon>Marinomonas</taxon>
    </lineage>
</organism>
<dbReference type="PROSITE" id="PS51900">
    <property type="entry name" value="CB"/>
    <property type="match status" value="1"/>
</dbReference>
<gene>
    <name evidence="7" type="ORF">DN730_15525</name>
</gene>
<dbReference type="Proteomes" id="UP000254326">
    <property type="component" value="Unassembled WGS sequence"/>
</dbReference>
<keyword evidence="8" id="KW-1185">Reference proteome</keyword>
<evidence type="ECO:0008006" key="9">
    <source>
        <dbReference type="Google" id="ProtNLM"/>
    </source>
</evidence>
<evidence type="ECO:0000256" key="3">
    <source>
        <dbReference type="ARBA" id="ARBA00023172"/>
    </source>
</evidence>
<dbReference type="GO" id="GO:0015074">
    <property type="term" value="P:DNA integration"/>
    <property type="evidence" value="ECO:0007669"/>
    <property type="project" value="UniProtKB-KW"/>
</dbReference>
<dbReference type="InterPro" id="IPR044068">
    <property type="entry name" value="CB"/>
</dbReference>
<dbReference type="PANTHER" id="PTHR30349">
    <property type="entry name" value="PHAGE INTEGRASE-RELATED"/>
    <property type="match status" value="1"/>
</dbReference>
<proteinExistence type="predicted"/>
<protein>
    <recommendedName>
        <fullName evidence="9">Tyr recombinase domain-containing protein</fullName>
    </recommendedName>
</protein>
<dbReference type="OrthoDB" id="6091627at2"/>
<feature type="domain" description="Tyr recombinase" evidence="5">
    <location>
        <begin position="1271"/>
        <end position="1511"/>
    </location>
</feature>
<dbReference type="InterPro" id="IPR013762">
    <property type="entry name" value="Integrase-like_cat_sf"/>
</dbReference>
<dbReference type="GO" id="GO:0003677">
    <property type="term" value="F:DNA binding"/>
    <property type="evidence" value="ECO:0007669"/>
    <property type="project" value="UniProtKB-UniRule"/>
</dbReference>
<evidence type="ECO:0000256" key="4">
    <source>
        <dbReference type="PROSITE-ProRule" id="PRU01248"/>
    </source>
</evidence>
<dbReference type="InterPro" id="IPR011010">
    <property type="entry name" value="DNA_brk_join_enz"/>
</dbReference>
<keyword evidence="3" id="KW-0233">DNA recombination</keyword>
<keyword evidence="2 4" id="KW-0238">DNA-binding</keyword>
<dbReference type="SUPFAM" id="SSF56349">
    <property type="entry name" value="DNA breaking-rejoining enzymes"/>
    <property type="match status" value="1"/>
</dbReference>
<feature type="domain" description="Core-binding (CB)" evidence="6">
    <location>
        <begin position="1159"/>
        <end position="1249"/>
    </location>
</feature>
<dbReference type="PANTHER" id="PTHR30349:SF64">
    <property type="entry name" value="PROPHAGE INTEGRASE INTD-RELATED"/>
    <property type="match status" value="1"/>
</dbReference>
<dbReference type="InterPro" id="IPR002104">
    <property type="entry name" value="Integrase_catalytic"/>
</dbReference>
<dbReference type="Gene3D" id="1.10.443.10">
    <property type="entry name" value="Intergrase catalytic core"/>
    <property type="match status" value="1"/>
</dbReference>
<dbReference type="Pfam" id="PF00589">
    <property type="entry name" value="Phage_integrase"/>
    <property type="match status" value="1"/>
</dbReference>
<keyword evidence="1" id="KW-0229">DNA integration</keyword>
<dbReference type="PROSITE" id="PS51898">
    <property type="entry name" value="TYR_RECOMBINASE"/>
    <property type="match status" value="1"/>
</dbReference>
<dbReference type="GO" id="GO:0006310">
    <property type="term" value="P:DNA recombination"/>
    <property type="evidence" value="ECO:0007669"/>
    <property type="project" value="UniProtKB-KW"/>
</dbReference>
<sequence>MLSHKELIDRLMLIWGDSVHQQYQLFGIRHLLVNLVSLLNNETAFAGPNSSLLKYLQETVNSIQCTVTLEDCLMQLNRELSKSPCLALSLFDQTSDRYDSNCLSAKYLQLSMIFGLLSIEPEEFNGKPINERAKLKTEMFNACYEIGVVLRHRRDVVSNIPNCRFKTFIDSFLKFKHQADVGIGIPDSYLKKRVSKGLSYLLGIEFSQPPPAPRHYSPRKSPITPPAGDNALITIPLTVECEDDSESLLVEQQSLNPLDTEPLFAGRREINSRSSIESKEQSGVKLCPSRLSRSEKLALCDWLRTAANDVPKSLIILTIFTTWRPYEILGIHVSSSSTETDSFKNIDDAYGVLDLHNGFFWRKAPVVDGAYTSTTNDESWLHPHSIWLSLAIPDELLFALRNAFKDSESGRLFDLIDVKNTDQFNELTRIPRRQIRDGGGLRRKITLRALRYFLYGEVADDHGQHLASLMFANTEFIGPICHYYMARDVRSIVEIYNAVISKVGFRLREYETPQAENFIGSQLAIDSGLFAQRLKEKVGMLEDSLKGVKSCKDVEAVRRAYNSLCGYTLTMFFFCTSHRRLSSSFVELSMLTDNFSHVLVADKLHAGESASRLLPIPSLLRFQLESAITWIASISQNLNLKAPIKKKLLNSISLNGDEPFLGFWEDSGDLTPSSTAQIAYFLGDDWTLPQNSMRQFSFQMLLAHHKGVKYLLRQMGHSATETHPFNISSLMPFEGNEEKEHRTVFDELLVELGFKVLRKARKSSIIPVNEFPKKSKLKWPENTLLSKKVAGEKEKNAIKEHVQEACRNCLDGESRSVYDVLQERFAHDPKQFNYALKFLADHIENLDISNPLSKEQIQQLLDYKILSPQAIDTIYPFDTSLSIRRFNLVERALNMAAERALYCINEIYVEDIELILACSLILDDEAEIIRALGDPTQTITFKGIACAEGIITANVAKKTVIIGGRSSLFLALLLTRFSKTDVTLNFRDVERRIAHWLKVSKQKAYVHLSACLKEVTKLSVVLEAIADASKNIMVNLVKLVKNAPREGELGVQYALRSGKIESKQLSAIKLARMMYPNSYFPVTADEFDQLSMEAIAKTHLSIEAYDNFPLAEFGNDFIRFCNQSKINSFKTVESFWLKLLECNQSKNFHELVEMSSRLPELVVLILTWLYHWSKRKGRSSGSTGLRLSSIQTYFSRVGRPLINILGSKSLQALDSEELLDLYQQVIDSGNTDSKALRLSALQSFHQVCSSYFYMEDIDWRDLNVEQSSAEHSPNLVTPHEYTLAKELIANDPNMAEEDRMACLSILTLCYKMALRRGEVRRLRVSDFSFDDQLCLVRTSSLGTVKSISGNRRIPIDLLLSSEEFGLLKKVVSKASKHGKNTPLFFSQYRSDRIRSTDKLFNRVVEALRVTTGDPKIRLHDCRHSAINFIVTAIVIYNDQNDPIAMAVKLYLPNGNVDEFKQRIKRALLAPASPDSSLLPAIAQMVGHSKASTTIAHYLHLTHYWHWCLLERSAKTSSGFDKAIAHVTGISLLNLRVMKTRGACSAVQIAVSKLLNDKFPLLEKYNAMSRPIHRLSEWKNTNVARQIEDIVALEKGLRYLEFLSNRQKLLGSSELDLNLLPELDRFDLDELDVKDISLAYQKLMAEDFSIYRAYNILSLSNASTLPIDYRSKETRGYFKFESFIRLLESLLALKNSRPQDLEVLLDIWGADWDASTHSFRINISNAEAWAENLGILGIRIEYSDEISTRKHKTIQWLCREVKSATIKMGELSLPQLSHALFLLSLQRKREVLKA</sequence>
<evidence type="ECO:0000313" key="8">
    <source>
        <dbReference type="Proteomes" id="UP000254326"/>
    </source>
</evidence>
<reference evidence="7 8" key="1">
    <citation type="submission" date="2018-06" db="EMBL/GenBank/DDBJ databases">
        <title>Marinomonas sp. YLB-05 draft genome sequence.</title>
        <authorList>
            <person name="Yu L."/>
            <person name="Tang X."/>
        </authorList>
    </citation>
    <scope>NUCLEOTIDE SEQUENCE [LARGE SCALE GENOMIC DNA]</scope>
    <source>
        <strain evidence="7 8">YLB-05</strain>
    </source>
</reference>
<name>A0A370U5Q3_9GAMM</name>
<dbReference type="InterPro" id="IPR050090">
    <property type="entry name" value="Tyrosine_recombinase_XerCD"/>
</dbReference>